<organism evidence="1 2">
    <name type="scientific">Luteolibacter yonseiensis</name>
    <dbReference type="NCBI Taxonomy" id="1144680"/>
    <lineage>
        <taxon>Bacteria</taxon>
        <taxon>Pseudomonadati</taxon>
        <taxon>Verrucomicrobiota</taxon>
        <taxon>Verrucomicrobiia</taxon>
        <taxon>Verrucomicrobiales</taxon>
        <taxon>Verrucomicrobiaceae</taxon>
        <taxon>Luteolibacter</taxon>
    </lineage>
</organism>
<protein>
    <submittedName>
        <fullName evidence="1">Addiction module protein</fullName>
    </submittedName>
</protein>
<dbReference type="Proteomes" id="UP000600139">
    <property type="component" value="Unassembled WGS sequence"/>
</dbReference>
<dbReference type="AlphaFoldDB" id="A0A934R6E6"/>
<accession>A0A934R6E6</accession>
<evidence type="ECO:0000313" key="1">
    <source>
        <dbReference type="EMBL" id="MBK1816823.1"/>
    </source>
</evidence>
<dbReference type="RefSeq" id="WP_200351748.1">
    <property type="nucleotide sequence ID" value="NZ_BAABHZ010000006.1"/>
</dbReference>
<reference evidence="1" key="1">
    <citation type="submission" date="2021-01" db="EMBL/GenBank/DDBJ databases">
        <title>Modified the classification status of verrucomicrobia.</title>
        <authorList>
            <person name="Feng X."/>
        </authorList>
    </citation>
    <scope>NUCLEOTIDE SEQUENCE</scope>
    <source>
        <strain evidence="1">JCM 18052</strain>
    </source>
</reference>
<proteinExistence type="predicted"/>
<dbReference type="Pfam" id="PF09720">
    <property type="entry name" value="Unstab_antitox"/>
    <property type="match status" value="1"/>
</dbReference>
<name>A0A934R6E6_9BACT</name>
<keyword evidence="2" id="KW-1185">Reference proteome</keyword>
<dbReference type="InterPro" id="IPR013406">
    <property type="entry name" value="CHP02574_addiction_mod"/>
</dbReference>
<evidence type="ECO:0000313" key="2">
    <source>
        <dbReference type="Proteomes" id="UP000600139"/>
    </source>
</evidence>
<sequence>MIALDELRELPLQEKMRMMEVLWESISPTEEELEVPQWHKAILDEREQLIREGKAKFTDWETAKERIRTAIS</sequence>
<dbReference type="EMBL" id="JAENIK010000011">
    <property type="protein sequence ID" value="MBK1816823.1"/>
    <property type="molecule type" value="Genomic_DNA"/>
</dbReference>
<gene>
    <name evidence="1" type="ORF">JIN84_14455</name>
</gene>
<comment type="caution">
    <text evidence="1">The sequence shown here is derived from an EMBL/GenBank/DDBJ whole genome shotgun (WGS) entry which is preliminary data.</text>
</comment>